<sequence length="173" mass="18817">MAKTVTSHNLQIVTFSTTLQFSEVTSRLDKQIGKGEALMLPGFKGGVTSKEDLQAHVSSMIGPSGFRYFNEFNHGAWLRLYNSSTPRVVVYVLGNPVIAQTMLQYDLRGAVNIPPRLLVLEKADDAGTDVVYHLPSSVIALSDNEKLRAAAEALDSKLEALVESITAVEKPAL</sequence>
<dbReference type="CDD" id="cd14797">
    <property type="entry name" value="DUF302"/>
    <property type="match status" value="1"/>
</dbReference>
<comment type="caution">
    <text evidence="2">The sequence shown here is derived from an EMBL/GenBank/DDBJ whole genome shotgun (WGS) entry which is preliminary data.</text>
</comment>
<keyword evidence="3" id="KW-1185">Reference proteome</keyword>
<dbReference type="Pfam" id="PF03625">
    <property type="entry name" value="DUF302"/>
    <property type="match status" value="1"/>
</dbReference>
<dbReference type="AlphaFoldDB" id="A0A8H6Y5N2"/>
<dbReference type="InterPro" id="IPR035923">
    <property type="entry name" value="TT1751-like_sf"/>
</dbReference>
<reference evidence="2" key="1">
    <citation type="submission" date="2020-05" db="EMBL/GenBank/DDBJ databases">
        <title>Mycena genomes resolve the evolution of fungal bioluminescence.</title>
        <authorList>
            <person name="Tsai I.J."/>
        </authorList>
    </citation>
    <scope>NUCLEOTIDE SEQUENCE</scope>
    <source>
        <strain evidence="2">CCC161011</strain>
    </source>
</reference>
<protein>
    <submittedName>
        <fullName evidence="2">TT1751-like protein</fullName>
    </submittedName>
</protein>
<dbReference type="InterPro" id="IPR005180">
    <property type="entry name" value="DUF302"/>
</dbReference>
<evidence type="ECO:0000313" key="3">
    <source>
        <dbReference type="Proteomes" id="UP000620124"/>
    </source>
</evidence>
<name>A0A8H6Y5N2_9AGAR</name>
<gene>
    <name evidence="2" type="ORF">MVEN_01251400</name>
</gene>
<feature type="domain" description="DUF302" evidence="1">
    <location>
        <begin position="72"/>
        <end position="134"/>
    </location>
</feature>
<proteinExistence type="predicted"/>
<dbReference type="OrthoDB" id="5190258at2759"/>
<accession>A0A8H6Y5N2</accession>
<dbReference type="Proteomes" id="UP000620124">
    <property type="component" value="Unassembled WGS sequence"/>
</dbReference>
<evidence type="ECO:0000259" key="1">
    <source>
        <dbReference type="Pfam" id="PF03625"/>
    </source>
</evidence>
<evidence type="ECO:0000313" key="2">
    <source>
        <dbReference type="EMBL" id="KAF7352844.1"/>
    </source>
</evidence>
<dbReference type="Gene3D" id="3.30.310.70">
    <property type="entry name" value="TT1751-like domain"/>
    <property type="match status" value="1"/>
</dbReference>
<dbReference type="EMBL" id="JACAZI010000009">
    <property type="protein sequence ID" value="KAF7352844.1"/>
    <property type="molecule type" value="Genomic_DNA"/>
</dbReference>
<organism evidence="2 3">
    <name type="scientific">Mycena venus</name>
    <dbReference type="NCBI Taxonomy" id="2733690"/>
    <lineage>
        <taxon>Eukaryota</taxon>
        <taxon>Fungi</taxon>
        <taxon>Dikarya</taxon>
        <taxon>Basidiomycota</taxon>
        <taxon>Agaricomycotina</taxon>
        <taxon>Agaricomycetes</taxon>
        <taxon>Agaricomycetidae</taxon>
        <taxon>Agaricales</taxon>
        <taxon>Marasmiineae</taxon>
        <taxon>Mycenaceae</taxon>
        <taxon>Mycena</taxon>
    </lineage>
</organism>
<dbReference type="SUPFAM" id="SSF103247">
    <property type="entry name" value="TT1751-like"/>
    <property type="match status" value="1"/>
</dbReference>